<feature type="domain" description="PRP1 splicing factor N-terminal" evidence="7">
    <location>
        <begin position="16"/>
        <end position="150"/>
    </location>
</feature>
<feature type="region of interest" description="Disordered" evidence="6">
    <location>
        <begin position="93"/>
        <end position="116"/>
    </location>
</feature>
<dbReference type="InterPro" id="IPR011990">
    <property type="entry name" value="TPR-like_helical_dom_sf"/>
</dbReference>
<protein>
    <submittedName>
        <fullName evidence="8">PRP1 splicing factor, N-terminal-domain-containing protein</fullName>
    </submittedName>
</protein>
<evidence type="ECO:0000256" key="5">
    <source>
        <dbReference type="ARBA" id="ARBA00023242"/>
    </source>
</evidence>
<comment type="caution">
    <text evidence="8">The sequence shown here is derived from an EMBL/GenBank/DDBJ whole genome shotgun (WGS) entry which is preliminary data.</text>
</comment>
<dbReference type="Pfam" id="PF14559">
    <property type="entry name" value="TPR_19"/>
    <property type="match status" value="1"/>
</dbReference>
<evidence type="ECO:0000313" key="9">
    <source>
        <dbReference type="Proteomes" id="UP001215598"/>
    </source>
</evidence>
<keyword evidence="9" id="KW-1185">Reference proteome</keyword>
<dbReference type="Proteomes" id="UP001215598">
    <property type="component" value="Unassembled WGS sequence"/>
</dbReference>
<sequence>MSLKEKTRLVFLSMPAPASYVAGLGRGASGFTTRSDIGPARDGPSAEVIAEAQARRGEEAECDPEAFQDPESETGLFAGTRPTQFFAKVDAAMENRRKSRKEAQEPEIRKKARTERPKIQVQFADLKRGLSAVTDKEWESLPEVGNLTKRRKTRETRTYVVPDSILVGDRNKLGHESSLSTQQQLGDEGGDITDFVELGNARDKVLSLKLDQVSGATSESSTSINPKEYLTDLNVVLVKSEGKIGDIKKARMLFDSMVKSNPKYAQGWIAAACVEEHAGRMVAARKLINAGCQHCPQSEEVWLEAARLHKNDDAKVILANAARSIQHSVKIWLTAADLETNVNAKKRVLRKALDSIPNSVRLWKETVNIETSASDARLLLTRAVEIIPQSVDLWLALAKLGSSDHAQSVLNKARKAIPTSHEIWIATAHLIEHEAQQTSGSVDPTKVGETIDKTILAAVGELRKHGVLFSRDQWIAEAEKSNELCMPLTCEALIKATISMDVEPEDQIPTWLGDIDAMQAKKRLTAARAVAAYTLKVFPNRADLWEKAAELETAMGESSSTEALFEKAVGYCPKAEVFWLMWAKKKWLDGNVLAARQVLEQAFNANPESENIWLAAVKLEAENGELAAARALLSRARDVANTSRIWMRAAVFERQQGRLEDALQLLDTALSKFPEFSKLYMIQGQINDTLGRLPASRSSFNAGLKACPKDSTLWILASRIEEKDNKSIKARSLLEKARLLNPTDEMLWAEAVDIEERSGGAASAKSVLARALQACPTSGHLWAMSVWREPRQTRKSRAAGAMTKSGNHPLVLCAVARLFWSERKIEKAREWFLRTVQTAAEDNLDVGDIWAWWLCFEREYGTKAQQQEVIAACTIAAPRHGEVWQPIAKAPGNESKTLADILNLVCDALGGNC</sequence>
<dbReference type="GO" id="GO:0000244">
    <property type="term" value="P:spliceosomal tri-snRNP complex assembly"/>
    <property type="evidence" value="ECO:0007669"/>
    <property type="project" value="TreeGrafter"/>
</dbReference>
<accession>A0AAD7DPV1</accession>
<evidence type="ECO:0000256" key="6">
    <source>
        <dbReference type="SAM" id="MobiDB-lite"/>
    </source>
</evidence>
<dbReference type="Gene3D" id="1.25.40.10">
    <property type="entry name" value="Tetratricopeptide repeat domain"/>
    <property type="match status" value="5"/>
</dbReference>
<keyword evidence="5" id="KW-0539">Nucleus</keyword>
<dbReference type="InterPro" id="IPR019734">
    <property type="entry name" value="TPR_rpt"/>
</dbReference>
<dbReference type="InterPro" id="IPR045075">
    <property type="entry name" value="Syf1-like"/>
</dbReference>
<evidence type="ECO:0000256" key="1">
    <source>
        <dbReference type="ARBA" id="ARBA00004123"/>
    </source>
</evidence>
<dbReference type="InterPro" id="IPR010491">
    <property type="entry name" value="PRP1_N"/>
</dbReference>
<keyword evidence="2" id="KW-0507">mRNA processing</keyword>
<evidence type="ECO:0000256" key="2">
    <source>
        <dbReference type="ARBA" id="ARBA00022664"/>
    </source>
</evidence>
<feature type="compositionally biased region" description="Acidic residues" evidence="6">
    <location>
        <begin position="60"/>
        <end position="72"/>
    </location>
</feature>
<reference evidence="8" key="1">
    <citation type="submission" date="2023-03" db="EMBL/GenBank/DDBJ databases">
        <title>Massive genome expansion in bonnet fungi (Mycena s.s.) driven by repeated elements and novel gene families across ecological guilds.</title>
        <authorList>
            <consortium name="Lawrence Berkeley National Laboratory"/>
            <person name="Harder C.B."/>
            <person name="Miyauchi S."/>
            <person name="Viragh M."/>
            <person name="Kuo A."/>
            <person name="Thoen E."/>
            <person name="Andreopoulos B."/>
            <person name="Lu D."/>
            <person name="Skrede I."/>
            <person name="Drula E."/>
            <person name="Henrissat B."/>
            <person name="Morin E."/>
            <person name="Kohler A."/>
            <person name="Barry K."/>
            <person name="LaButti K."/>
            <person name="Morin E."/>
            <person name="Salamov A."/>
            <person name="Lipzen A."/>
            <person name="Mereny Z."/>
            <person name="Hegedus B."/>
            <person name="Baldrian P."/>
            <person name="Stursova M."/>
            <person name="Weitz H."/>
            <person name="Taylor A."/>
            <person name="Grigoriev I.V."/>
            <person name="Nagy L.G."/>
            <person name="Martin F."/>
            <person name="Kauserud H."/>
        </authorList>
    </citation>
    <scope>NUCLEOTIDE SEQUENCE</scope>
    <source>
        <strain evidence="8">CBHHK182m</strain>
    </source>
</reference>
<dbReference type="PANTHER" id="PTHR11246">
    <property type="entry name" value="PRE-MRNA SPLICING FACTOR"/>
    <property type="match status" value="1"/>
</dbReference>
<evidence type="ECO:0000259" key="7">
    <source>
        <dbReference type="Pfam" id="PF06424"/>
    </source>
</evidence>
<comment type="subcellular location">
    <subcellularLocation>
        <location evidence="1">Nucleus</location>
    </subcellularLocation>
</comment>
<dbReference type="GO" id="GO:0046540">
    <property type="term" value="C:U4/U6 x U5 tri-snRNP complex"/>
    <property type="evidence" value="ECO:0007669"/>
    <property type="project" value="TreeGrafter"/>
</dbReference>
<evidence type="ECO:0000313" key="8">
    <source>
        <dbReference type="EMBL" id="KAJ7696368.1"/>
    </source>
</evidence>
<dbReference type="Pfam" id="PF06424">
    <property type="entry name" value="PRP1_N"/>
    <property type="match status" value="1"/>
</dbReference>
<dbReference type="AlphaFoldDB" id="A0AAD7DPV1"/>
<name>A0AAD7DPV1_9AGAR</name>
<evidence type="ECO:0000256" key="4">
    <source>
        <dbReference type="ARBA" id="ARBA00023187"/>
    </source>
</evidence>
<evidence type="ECO:0000256" key="3">
    <source>
        <dbReference type="ARBA" id="ARBA00022737"/>
    </source>
</evidence>
<dbReference type="SMART" id="SM00028">
    <property type="entry name" value="TPR"/>
    <property type="match status" value="5"/>
</dbReference>
<keyword evidence="4" id="KW-0508">mRNA splicing</keyword>
<dbReference type="FunFam" id="1.25.40.10:FF:000256">
    <property type="entry name" value="Probable pre-mRNA splicing factor prp1"/>
    <property type="match status" value="1"/>
</dbReference>
<organism evidence="8 9">
    <name type="scientific">Mycena metata</name>
    <dbReference type="NCBI Taxonomy" id="1033252"/>
    <lineage>
        <taxon>Eukaryota</taxon>
        <taxon>Fungi</taxon>
        <taxon>Dikarya</taxon>
        <taxon>Basidiomycota</taxon>
        <taxon>Agaricomycotina</taxon>
        <taxon>Agaricomycetes</taxon>
        <taxon>Agaricomycetidae</taxon>
        <taxon>Agaricales</taxon>
        <taxon>Marasmiineae</taxon>
        <taxon>Mycenaceae</taxon>
        <taxon>Mycena</taxon>
    </lineage>
</organism>
<dbReference type="SUPFAM" id="SSF48452">
    <property type="entry name" value="TPR-like"/>
    <property type="match status" value="3"/>
</dbReference>
<dbReference type="EMBL" id="JARKIB010000631">
    <property type="protein sequence ID" value="KAJ7696368.1"/>
    <property type="molecule type" value="Genomic_DNA"/>
</dbReference>
<keyword evidence="3" id="KW-0677">Repeat</keyword>
<proteinExistence type="predicted"/>
<feature type="region of interest" description="Disordered" evidence="6">
    <location>
        <begin position="55"/>
        <end position="80"/>
    </location>
</feature>
<dbReference type="GO" id="GO:0071013">
    <property type="term" value="C:catalytic step 2 spliceosome"/>
    <property type="evidence" value="ECO:0007669"/>
    <property type="project" value="TreeGrafter"/>
</dbReference>
<dbReference type="InterPro" id="IPR003107">
    <property type="entry name" value="HAT"/>
</dbReference>
<dbReference type="Pfam" id="PF13432">
    <property type="entry name" value="TPR_16"/>
    <property type="match status" value="1"/>
</dbReference>
<dbReference type="PANTHER" id="PTHR11246:SF1">
    <property type="entry name" value="PRE-MRNA-PROCESSING FACTOR 6"/>
    <property type="match status" value="1"/>
</dbReference>
<gene>
    <name evidence="8" type="ORF">B0H16DRAFT_1841626</name>
</gene>
<dbReference type="SMART" id="SM00386">
    <property type="entry name" value="HAT"/>
    <property type="match status" value="11"/>
</dbReference>